<proteinExistence type="predicted"/>
<evidence type="ECO:0000313" key="3">
    <source>
        <dbReference type="EMBL" id="MCK9877413.1"/>
    </source>
</evidence>
<evidence type="ECO:0000259" key="1">
    <source>
        <dbReference type="Pfam" id="PF19955"/>
    </source>
</evidence>
<feature type="domain" description="Effector-associated" evidence="2">
    <location>
        <begin position="18"/>
        <end position="101"/>
    </location>
</feature>
<reference evidence="3 4" key="1">
    <citation type="submission" date="2022-04" db="EMBL/GenBank/DDBJ databases">
        <title>Genome diversity in the genus Frankia.</title>
        <authorList>
            <person name="Carlos-Shanley C."/>
            <person name="Hahn D."/>
        </authorList>
    </citation>
    <scope>NUCLEOTIDE SEQUENCE [LARGE SCALE GENOMIC DNA]</scope>
    <source>
        <strain evidence="3 4">Ag45/Mut15</strain>
    </source>
</reference>
<keyword evidence="4" id="KW-1185">Reference proteome</keyword>
<name>A0ABT0K293_9ACTN</name>
<feature type="domain" description="Effector-associated" evidence="1">
    <location>
        <begin position="128"/>
        <end position="208"/>
    </location>
</feature>
<comment type="caution">
    <text evidence="3">The sequence shown here is derived from an EMBL/GenBank/DDBJ whole genome shotgun (WGS) entry which is preliminary data.</text>
</comment>
<dbReference type="EMBL" id="JALKFT010000017">
    <property type="protein sequence ID" value="MCK9877413.1"/>
    <property type="molecule type" value="Genomic_DNA"/>
</dbReference>
<evidence type="ECO:0000259" key="2">
    <source>
        <dbReference type="Pfam" id="PF19956"/>
    </source>
</evidence>
<protein>
    <submittedName>
        <fullName evidence="3">Effector-associated domain EAD1-containing protein</fullName>
    </submittedName>
</protein>
<dbReference type="RefSeq" id="WP_248825665.1">
    <property type="nucleotide sequence ID" value="NZ_JALKFT010000017.1"/>
</dbReference>
<dbReference type="Pfam" id="PF19956">
    <property type="entry name" value="EAD2"/>
    <property type="match status" value="1"/>
</dbReference>
<dbReference type="InterPro" id="IPR045430">
    <property type="entry name" value="EAD1"/>
</dbReference>
<dbReference type="InterPro" id="IPR045431">
    <property type="entry name" value="EAD2"/>
</dbReference>
<evidence type="ECO:0000313" key="4">
    <source>
        <dbReference type="Proteomes" id="UP001201873"/>
    </source>
</evidence>
<accession>A0ABT0K293</accession>
<sequence>MCAQGGADDPRSALARLVTALADTPTLERAAARRLLRDLVVGHLGPGRELHLAEYDEPRQWFTALVLELAREPGGLAALRRAVTDLQPDSRLARQVDQIVAAAPSAASAANPAEMATVGGPGAPPPVRLTPVEIRELAVVFGAGAGARHLLITAGLPAERIPIAASDAATFWVQVSWLLGDGLIVEGRRRVLAAAAASYPFNAVFAAAGS</sequence>
<gene>
    <name evidence="3" type="ORF">MXD59_16825</name>
</gene>
<dbReference type="Proteomes" id="UP001201873">
    <property type="component" value="Unassembled WGS sequence"/>
</dbReference>
<dbReference type="Pfam" id="PF19955">
    <property type="entry name" value="EAD1"/>
    <property type="match status" value="1"/>
</dbReference>
<organism evidence="3 4">
    <name type="scientific">Frankia umida</name>
    <dbReference type="NCBI Taxonomy" id="573489"/>
    <lineage>
        <taxon>Bacteria</taxon>
        <taxon>Bacillati</taxon>
        <taxon>Actinomycetota</taxon>
        <taxon>Actinomycetes</taxon>
        <taxon>Frankiales</taxon>
        <taxon>Frankiaceae</taxon>
        <taxon>Frankia</taxon>
    </lineage>
</organism>